<dbReference type="GO" id="GO:0005634">
    <property type="term" value="C:nucleus"/>
    <property type="evidence" value="ECO:0007669"/>
    <property type="project" value="UniProtKB-SubCell"/>
</dbReference>
<dbReference type="InterPro" id="IPR012340">
    <property type="entry name" value="NA-bd_OB-fold"/>
</dbReference>
<dbReference type="InterPro" id="IPR001339">
    <property type="entry name" value="mRNA_cap_enzyme_adenylation"/>
</dbReference>
<feature type="domain" description="mRNA capping enzyme adenylation" evidence="11">
    <location>
        <begin position="40"/>
        <end position="235"/>
    </location>
</feature>
<dbReference type="EC" id="2.7.7.50" evidence="2"/>
<organism evidence="13 14">
    <name type="scientific">Coemansia javaensis</name>
    <dbReference type="NCBI Taxonomy" id="2761396"/>
    <lineage>
        <taxon>Eukaryota</taxon>
        <taxon>Fungi</taxon>
        <taxon>Fungi incertae sedis</taxon>
        <taxon>Zoopagomycota</taxon>
        <taxon>Kickxellomycotina</taxon>
        <taxon>Kickxellomycetes</taxon>
        <taxon>Kickxellales</taxon>
        <taxon>Kickxellaceae</taxon>
        <taxon>Coemansia</taxon>
    </lineage>
</organism>
<evidence type="ECO:0000256" key="5">
    <source>
        <dbReference type="ARBA" id="ARBA00022695"/>
    </source>
</evidence>
<dbReference type="Pfam" id="PF01331">
    <property type="entry name" value="mRNA_cap_enzyme"/>
    <property type="match status" value="1"/>
</dbReference>
<evidence type="ECO:0000256" key="3">
    <source>
        <dbReference type="ARBA" id="ARBA00022664"/>
    </source>
</evidence>
<evidence type="ECO:0000256" key="2">
    <source>
        <dbReference type="ARBA" id="ARBA00012475"/>
    </source>
</evidence>
<dbReference type="PANTHER" id="PTHR10367:SF17">
    <property type="entry name" value="MRNA-CAPPING ENZYME"/>
    <property type="match status" value="1"/>
</dbReference>
<keyword evidence="7" id="KW-0506">mRNA capping</keyword>
<dbReference type="OrthoDB" id="200924at2759"/>
<keyword evidence="5 13" id="KW-0548">Nucleotidyltransferase</keyword>
<evidence type="ECO:0000256" key="10">
    <source>
        <dbReference type="ARBA" id="ARBA00044624"/>
    </source>
</evidence>
<reference evidence="13" key="1">
    <citation type="submission" date="2022-07" db="EMBL/GenBank/DDBJ databases">
        <title>Phylogenomic reconstructions and comparative analyses of Kickxellomycotina fungi.</title>
        <authorList>
            <person name="Reynolds N.K."/>
            <person name="Stajich J.E."/>
            <person name="Barry K."/>
            <person name="Grigoriev I.V."/>
            <person name="Crous P."/>
            <person name="Smith M.E."/>
        </authorList>
    </citation>
    <scope>NUCLEOTIDE SEQUENCE</scope>
    <source>
        <strain evidence="13">NBRC 105414</strain>
    </source>
</reference>
<comment type="catalytic activity">
    <reaction evidence="10">
        <text>a 5'-end diphospho-ribonucleoside in mRNA + GTP + H(+) = a 5'-end (5'-triphosphoguanosine)-ribonucleoside in mRNA + diphosphate</text>
        <dbReference type="Rhea" id="RHEA:67012"/>
        <dbReference type="Rhea" id="RHEA-COMP:17165"/>
        <dbReference type="Rhea" id="RHEA-COMP:17166"/>
        <dbReference type="ChEBI" id="CHEBI:15378"/>
        <dbReference type="ChEBI" id="CHEBI:33019"/>
        <dbReference type="ChEBI" id="CHEBI:37565"/>
        <dbReference type="ChEBI" id="CHEBI:167616"/>
        <dbReference type="ChEBI" id="CHEBI:167617"/>
        <dbReference type="EC" id="2.7.7.50"/>
    </reaction>
    <physiologicalReaction direction="left-to-right" evidence="10">
        <dbReference type="Rhea" id="RHEA:67013"/>
    </physiologicalReaction>
</comment>
<keyword evidence="14" id="KW-1185">Reference proteome</keyword>
<dbReference type="SUPFAM" id="SSF56091">
    <property type="entry name" value="DNA ligase/mRNA capping enzyme, catalytic domain"/>
    <property type="match status" value="1"/>
</dbReference>
<feature type="domain" description="mRNA capping enzyme C-terminal" evidence="12">
    <location>
        <begin position="239"/>
        <end position="344"/>
    </location>
</feature>
<gene>
    <name evidence="13" type="primary">CEG1</name>
    <name evidence="13" type="ORF">H4R18_003337</name>
</gene>
<evidence type="ECO:0000313" key="14">
    <source>
        <dbReference type="Proteomes" id="UP001140217"/>
    </source>
</evidence>
<evidence type="ECO:0000259" key="11">
    <source>
        <dbReference type="Pfam" id="PF01331"/>
    </source>
</evidence>
<dbReference type="AlphaFoldDB" id="A0A9W8H932"/>
<dbReference type="PANTHER" id="PTHR10367">
    <property type="entry name" value="MRNA-CAPPING ENZYME"/>
    <property type="match status" value="1"/>
</dbReference>
<dbReference type="EMBL" id="JANBUL010000130">
    <property type="protein sequence ID" value="KAJ2780633.1"/>
    <property type="molecule type" value="Genomic_DNA"/>
</dbReference>
<keyword evidence="9" id="KW-0539">Nucleus</keyword>
<dbReference type="GO" id="GO:0005525">
    <property type="term" value="F:GTP binding"/>
    <property type="evidence" value="ECO:0007669"/>
    <property type="project" value="UniProtKB-KW"/>
</dbReference>
<keyword evidence="8" id="KW-0342">GTP-binding</keyword>
<evidence type="ECO:0000256" key="1">
    <source>
        <dbReference type="ARBA" id="ARBA00004123"/>
    </source>
</evidence>
<dbReference type="Gene3D" id="2.40.50.140">
    <property type="entry name" value="Nucleic acid-binding proteins"/>
    <property type="match status" value="1"/>
</dbReference>
<evidence type="ECO:0000256" key="9">
    <source>
        <dbReference type="ARBA" id="ARBA00023242"/>
    </source>
</evidence>
<sequence>MAGDIPSIPGVEVPKYAAFGLRRVLADVLGLGRQSFPGSQPVSFTARQSMAQLMSEDYLVCEKSDGVRVLLVLLADRGSGGAPLTYVVTRKNEYFLVPGAPFPSLDGGFHDGTVVDAELVVDVEPDGRRVRRLLGFDTLAVGRTVVMARPLTERLDLLRTQVFEPFAQMRRALSPAQAAELPFEAEVKTFRPSYEAAVIQHQVIPHLLHQNDGLIFTSVDAPYVPGTCDKIIKWKPACENSVDFRARLMPDGRSVMLSIWRGRDDYVDHELLAARDEDWPLLLPAGGPPIDGRVIEAAYDPAYAPPARWRFLRFRDDKEHGNHSSVVTKIIESINDSMELDRLLAAMGEVKLSWMRRHPHHHMA</sequence>
<dbReference type="SUPFAM" id="SSF50249">
    <property type="entry name" value="Nucleic acid-binding proteins"/>
    <property type="match status" value="1"/>
</dbReference>
<keyword evidence="6" id="KW-0547">Nucleotide-binding</keyword>
<dbReference type="GO" id="GO:0004484">
    <property type="term" value="F:mRNA guanylyltransferase activity"/>
    <property type="evidence" value="ECO:0007669"/>
    <property type="project" value="UniProtKB-EC"/>
</dbReference>
<evidence type="ECO:0000313" key="13">
    <source>
        <dbReference type="EMBL" id="KAJ2780633.1"/>
    </source>
</evidence>
<dbReference type="CDD" id="cd07895">
    <property type="entry name" value="Adenylation_mRNA_capping"/>
    <property type="match status" value="1"/>
</dbReference>
<evidence type="ECO:0000256" key="4">
    <source>
        <dbReference type="ARBA" id="ARBA00022679"/>
    </source>
</evidence>
<name>A0A9W8H932_9FUNG</name>
<dbReference type="GO" id="GO:0006370">
    <property type="term" value="P:7-methylguanosine mRNA capping"/>
    <property type="evidence" value="ECO:0007669"/>
    <property type="project" value="UniProtKB-KW"/>
</dbReference>
<dbReference type="InterPro" id="IPR013846">
    <property type="entry name" value="mRNA_cap_enzyme_C"/>
</dbReference>
<evidence type="ECO:0000256" key="8">
    <source>
        <dbReference type="ARBA" id="ARBA00023134"/>
    </source>
</evidence>
<evidence type="ECO:0000259" key="12">
    <source>
        <dbReference type="Pfam" id="PF03919"/>
    </source>
</evidence>
<proteinExistence type="predicted"/>
<evidence type="ECO:0000256" key="6">
    <source>
        <dbReference type="ARBA" id="ARBA00022741"/>
    </source>
</evidence>
<dbReference type="Proteomes" id="UP001140217">
    <property type="component" value="Unassembled WGS sequence"/>
</dbReference>
<dbReference type="GO" id="GO:0005524">
    <property type="term" value="F:ATP binding"/>
    <property type="evidence" value="ECO:0007669"/>
    <property type="project" value="InterPro"/>
</dbReference>
<keyword evidence="4 13" id="KW-0808">Transferase</keyword>
<evidence type="ECO:0000256" key="7">
    <source>
        <dbReference type="ARBA" id="ARBA00023042"/>
    </source>
</evidence>
<dbReference type="Gene3D" id="3.30.470.30">
    <property type="entry name" value="DNA ligase/mRNA capping enzyme"/>
    <property type="match status" value="1"/>
</dbReference>
<comment type="caution">
    <text evidence="13">The sequence shown here is derived from an EMBL/GenBank/DDBJ whole genome shotgun (WGS) entry which is preliminary data.</text>
</comment>
<protein>
    <recommendedName>
        <fullName evidence="2">mRNA guanylyltransferase</fullName>
        <ecNumber evidence="2">2.7.7.50</ecNumber>
    </recommendedName>
</protein>
<accession>A0A9W8H932</accession>
<keyword evidence="3" id="KW-0507">mRNA processing</keyword>
<comment type="subcellular location">
    <subcellularLocation>
        <location evidence="1">Nucleus</location>
    </subcellularLocation>
</comment>
<dbReference type="Pfam" id="PF03919">
    <property type="entry name" value="mRNA_cap_C"/>
    <property type="match status" value="1"/>
</dbReference>
<dbReference type="InterPro" id="IPR051029">
    <property type="entry name" value="mRNA_Capping_Enz/RNA_Phosphat"/>
</dbReference>